<protein>
    <submittedName>
        <fullName evidence="1">Uncharacterized protein</fullName>
    </submittedName>
</protein>
<comment type="caution">
    <text evidence="1">The sequence shown here is derived from an EMBL/GenBank/DDBJ whole genome shotgun (WGS) entry which is preliminary data.</text>
</comment>
<gene>
    <name evidence="1" type="ORF">KDW_45840</name>
</gene>
<dbReference type="EMBL" id="BKZW01000002">
    <property type="protein sequence ID" value="GER90422.1"/>
    <property type="molecule type" value="Genomic_DNA"/>
</dbReference>
<organism evidence="1 2">
    <name type="scientific">Dictyobacter vulcani</name>
    <dbReference type="NCBI Taxonomy" id="2607529"/>
    <lineage>
        <taxon>Bacteria</taxon>
        <taxon>Bacillati</taxon>
        <taxon>Chloroflexota</taxon>
        <taxon>Ktedonobacteria</taxon>
        <taxon>Ktedonobacterales</taxon>
        <taxon>Dictyobacteraceae</taxon>
        <taxon>Dictyobacter</taxon>
    </lineage>
</organism>
<accession>A0A5J4KTC8</accession>
<sequence length="77" mass="8451">MILRTGTGRIHAISTTLLREQATAPTIPVGATALRVVLARWPAQTQQCGLRVWRPLTYTLLAGHVQPSLNVSLSEKY</sequence>
<proteinExistence type="predicted"/>
<reference evidence="1 2" key="1">
    <citation type="submission" date="2019-10" db="EMBL/GenBank/DDBJ databases">
        <title>Dictyobacter vulcani sp. nov., within the class Ktedonobacteria, isolated from soil of volcanic Mt. Zao.</title>
        <authorList>
            <person name="Zheng Y."/>
            <person name="Wang C.M."/>
            <person name="Sakai Y."/>
            <person name="Abe K."/>
            <person name="Yokota A."/>
            <person name="Yabe S."/>
        </authorList>
    </citation>
    <scope>NUCLEOTIDE SEQUENCE [LARGE SCALE GENOMIC DNA]</scope>
    <source>
        <strain evidence="1 2">W12</strain>
    </source>
</reference>
<evidence type="ECO:0000313" key="1">
    <source>
        <dbReference type="EMBL" id="GER90422.1"/>
    </source>
</evidence>
<keyword evidence="2" id="KW-1185">Reference proteome</keyword>
<evidence type="ECO:0000313" key="2">
    <source>
        <dbReference type="Proteomes" id="UP000326912"/>
    </source>
</evidence>
<dbReference type="Proteomes" id="UP000326912">
    <property type="component" value="Unassembled WGS sequence"/>
</dbReference>
<dbReference type="AlphaFoldDB" id="A0A5J4KTC8"/>
<name>A0A5J4KTC8_9CHLR</name>